<name>A0A9D4N7S8_DREPO</name>
<sequence length="55" mass="6691">MAIEGIQEPTKHRLHVEMRRRLKGIKEPTKRRLHVEMRWRLKANRNLPNTGYTSR</sequence>
<accession>A0A9D4N7S8</accession>
<comment type="caution">
    <text evidence="1">The sequence shown here is derived from an EMBL/GenBank/DDBJ whole genome shotgun (WGS) entry which is preliminary data.</text>
</comment>
<dbReference type="AlphaFoldDB" id="A0A9D4N7S8"/>
<dbReference type="EMBL" id="JAIWYP010000001">
    <property type="protein sequence ID" value="KAH3888799.1"/>
    <property type="molecule type" value="Genomic_DNA"/>
</dbReference>
<organism evidence="1 2">
    <name type="scientific">Dreissena polymorpha</name>
    <name type="common">Zebra mussel</name>
    <name type="synonym">Mytilus polymorpha</name>
    <dbReference type="NCBI Taxonomy" id="45954"/>
    <lineage>
        <taxon>Eukaryota</taxon>
        <taxon>Metazoa</taxon>
        <taxon>Spiralia</taxon>
        <taxon>Lophotrochozoa</taxon>
        <taxon>Mollusca</taxon>
        <taxon>Bivalvia</taxon>
        <taxon>Autobranchia</taxon>
        <taxon>Heteroconchia</taxon>
        <taxon>Euheterodonta</taxon>
        <taxon>Imparidentia</taxon>
        <taxon>Neoheterodontei</taxon>
        <taxon>Myida</taxon>
        <taxon>Dreissenoidea</taxon>
        <taxon>Dreissenidae</taxon>
        <taxon>Dreissena</taxon>
    </lineage>
</organism>
<evidence type="ECO:0000313" key="1">
    <source>
        <dbReference type="EMBL" id="KAH3888799.1"/>
    </source>
</evidence>
<evidence type="ECO:0000313" key="2">
    <source>
        <dbReference type="Proteomes" id="UP000828390"/>
    </source>
</evidence>
<reference evidence="1" key="1">
    <citation type="journal article" date="2019" name="bioRxiv">
        <title>The Genome of the Zebra Mussel, Dreissena polymorpha: A Resource for Invasive Species Research.</title>
        <authorList>
            <person name="McCartney M.A."/>
            <person name="Auch B."/>
            <person name="Kono T."/>
            <person name="Mallez S."/>
            <person name="Zhang Y."/>
            <person name="Obille A."/>
            <person name="Becker A."/>
            <person name="Abrahante J.E."/>
            <person name="Garbe J."/>
            <person name="Badalamenti J.P."/>
            <person name="Herman A."/>
            <person name="Mangelson H."/>
            <person name="Liachko I."/>
            <person name="Sullivan S."/>
            <person name="Sone E.D."/>
            <person name="Koren S."/>
            <person name="Silverstein K.A.T."/>
            <person name="Beckman K.B."/>
            <person name="Gohl D.M."/>
        </authorList>
    </citation>
    <scope>NUCLEOTIDE SEQUENCE</scope>
    <source>
        <strain evidence="1">Duluth1</strain>
        <tissue evidence="1">Whole animal</tissue>
    </source>
</reference>
<protein>
    <submittedName>
        <fullName evidence="1">Uncharacterized protein</fullName>
    </submittedName>
</protein>
<gene>
    <name evidence="1" type="ORF">DPMN_012839</name>
</gene>
<dbReference type="Proteomes" id="UP000828390">
    <property type="component" value="Unassembled WGS sequence"/>
</dbReference>
<proteinExistence type="predicted"/>
<reference evidence="1" key="2">
    <citation type="submission" date="2020-11" db="EMBL/GenBank/DDBJ databases">
        <authorList>
            <person name="McCartney M.A."/>
            <person name="Auch B."/>
            <person name="Kono T."/>
            <person name="Mallez S."/>
            <person name="Becker A."/>
            <person name="Gohl D.M."/>
            <person name="Silverstein K.A.T."/>
            <person name="Koren S."/>
            <person name="Bechman K.B."/>
            <person name="Herman A."/>
            <person name="Abrahante J.E."/>
            <person name="Garbe J."/>
        </authorList>
    </citation>
    <scope>NUCLEOTIDE SEQUENCE</scope>
    <source>
        <strain evidence="1">Duluth1</strain>
        <tissue evidence="1">Whole animal</tissue>
    </source>
</reference>
<keyword evidence="2" id="KW-1185">Reference proteome</keyword>